<name>A0AA96V0X6_9EURY</name>
<feature type="transmembrane region" description="Helical" evidence="1">
    <location>
        <begin position="12"/>
        <end position="32"/>
    </location>
</feature>
<keyword evidence="3" id="KW-1185">Reference proteome</keyword>
<evidence type="ECO:0000313" key="3">
    <source>
        <dbReference type="Proteomes" id="UP001302978"/>
    </source>
</evidence>
<dbReference type="Proteomes" id="UP001302978">
    <property type="component" value="Chromosome"/>
</dbReference>
<organism evidence="2 3">
    <name type="scientific">Methanimicrococcus hongohii</name>
    <dbReference type="NCBI Taxonomy" id="3028295"/>
    <lineage>
        <taxon>Archaea</taxon>
        <taxon>Methanobacteriati</taxon>
        <taxon>Methanobacteriota</taxon>
        <taxon>Stenosarchaea group</taxon>
        <taxon>Methanomicrobia</taxon>
        <taxon>Methanosarcinales</taxon>
        <taxon>Methanosarcinaceae</taxon>
        <taxon>Methanimicrococcus</taxon>
    </lineage>
</organism>
<protein>
    <submittedName>
        <fullName evidence="2">Uncharacterized protein</fullName>
    </submittedName>
</protein>
<reference evidence="2 3" key="1">
    <citation type="submission" date="2023-07" db="EMBL/GenBank/DDBJ databases">
        <title>Closed genoem sequence of Methanomicrococcus sp. Hf6.</title>
        <authorList>
            <person name="Poehlein A."/>
            <person name="Protasov E."/>
            <person name="Platt K."/>
            <person name="Reeh H."/>
            <person name="Daniel R."/>
            <person name="Brune A."/>
        </authorList>
    </citation>
    <scope>NUCLEOTIDE SEQUENCE [LARGE SCALE GENOMIC DNA]</scope>
    <source>
        <strain evidence="2 3">Hf6</strain>
    </source>
</reference>
<dbReference type="EMBL" id="CP131059">
    <property type="protein sequence ID" value="WNY23758.1"/>
    <property type="molecule type" value="Genomic_DNA"/>
</dbReference>
<sequence>MKKCIKIHISLFFNSFSIHFLVYFCIISIFADAVANQIYIYVCAAVFVSVLAVGQICAAAASLPTAAGSRRLARAAQLLKRIKKEK</sequence>
<evidence type="ECO:0000256" key="1">
    <source>
        <dbReference type="SAM" id="Phobius"/>
    </source>
</evidence>
<dbReference type="AlphaFoldDB" id="A0AA96V0X6"/>
<gene>
    <name evidence="2" type="ORF">MmiHf6_10730</name>
</gene>
<dbReference type="KEGG" id="mehf:MmiHf6_10730"/>
<evidence type="ECO:0000313" key="2">
    <source>
        <dbReference type="EMBL" id="WNY23758.1"/>
    </source>
</evidence>
<keyword evidence="1" id="KW-0472">Membrane</keyword>
<feature type="transmembrane region" description="Helical" evidence="1">
    <location>
        <begin position="38"/>
        <end position="61"/>
    </location>
</feature>
<accession>A0AA96V0X6</accession>
<keyword evidence="1" id="KW-0812">Transmembrane</keyword>
<proteinExistence type="predicted"/>
<keyword evidence="1" id="KW-1133">Transmembrane helix</keyword>